<name>A0A9X1X8K7_9BACL</name>
<dbReference type="Proteomes" id="UP001139011">
    <property type="component" value="Unassembled WGS sequence"/>
</dbReference>
<dbReference type="RefSeq" id="WP_248251851.1">
    <property type="nucleotide sequence ID" value="NZ_JAIWJX010000002.1"/>
</dbReference>
<accession>A0A9X1X8K7</accession>
<feature type="region of interest" description="Disordered" evidence="1">
    <location>
        <begin position="79"/>
        <end position="219"/>
    </location>
</feature>
<evidence type="ECO:0000313" key="3">
    <source>
        <dbReference type="Proteomes" id="UP001139011"/>
    </source>
</evidence>
<feature type="compositionally biased region" description="Low complexity" evidence="1">
    <location>
        <begin position="192"/>
        <end position="210"/>
    </location>
</feature>
<protein>
    <submittedName>
        <fullName evidence="2">Uncharacterized protein</fullName>
    </submittedName>
</protein>
<feature type="compositionally biased region" description="Basic and acidic residues" evidence="1">
    <location>
        <begin position="95"/>
        <end position="104"/>
    </location>
</feature>
<sequence>MYKLISLAIPIVLLSVWLGFAHGDKAKTEENMPKTKINSGSHPLNTLSNVVVSTDSLSNQEKDIILEQVISTDKLFPDQRPASISAHSGKTYANAKEKPVKESIVKPVKQKPAKEKKAKKPTDNKGLKKGKVKKDKPEKPEKPAKEEENHVKILKPSEKPDDQTKPKPKPKPEKPMPPKEEETNKDDGTDGGQSDAQPSQQDDSAQIQSITPQNESTTE</sequence>
<feature type="compositionally biased region" description="Basic and acidic residues" evidence="1">
    <location>
        <begin position="135"/>
        <end position="188"/>
    </location>
</feature>
<keyword evidence="3" id="KW-1185">Reference proteome</keyword>
<gene>
    <name evidence="2" type="ORF">LCY76_05940</name>
</gene>
<evidence type="ECO:0000313" key="2">
    <source>
        <dbReference type="EMBL" id="MCK6256142.1"/>
    </source>
</evidence>
<dbReference type="EMBL" id="JAIWJX010000002">
    <property type="protein sequence ID" value="MCK6256142.1"/>
    <property type="molecule type" value="Genomic_DNA"/>
</dbReference>
<organism evidence="2 3">
    <name type="scientific">Fictibacillus marinisediminis</name>
    <dbReference type="NCBI Taxonomy" id="2878389"/>
    <lineage>
        <taxon>Bacteria</taxon>
        <taxon>Bacillati</taxon>
        <taxon>Bacillota</taxon>
        <taxon>Bacilli</taxon>
        <taxon>Bacillales</taxon>
        <taxon>Fictibacillaceae</taxon>
        <taxon>Fictibacillus</taxon>
    </lineage>
</organism>
<reference evidence="2" key="1">
    <citation type="submission" date="2021-09" db="EMBL/GenBank/DDBJ databases">
        <title>Genome analysis of Fictibacillus sp. KIGAM418 isolated from marine sediment.</title>
        <authorList>
            <person name="Seo M.-J."/>
            <person name="Cho E.-S."/>
            <person name="Hwang C.Y."/>
        </authorList>
    </citation>
    <scope>NUCLEOTIDE SEQUENCE</scope>
    <source>
        <strain evidence="2">KIGAM418</strain>
    </source>
</reference>
<proteinExistence type="predicted"/>
<comment type="caution">
    <text evidence="2">The sequence shown here is derived from an EMBL/GenBank/DDBJ whole genome shotgun (WGS) entry which is preliminary data.</text>
</comment>
<evidence type="ECO:0000256" key="1">
    <source>
        <dbReference type="SAM" id="MobiDB-lite"/>
    </source>
</evidence>
<feature type="compositionally biased region" description="Basic and acidic residues" evidence="1">
    <location>
        <begin position="112"/>
        <end position="126"/>
    </location>
</feature>
<dbReference type="AlphaFoldDB" id="A0A9X1X8K7"/>